<dbReference type="AlphaFoldDB" id="A0A9W2Y3P9"/>
<gene>
    <name evidence="3" type="primary">LOC129604764</name>
</gene>
<dbReference type="OrthoDB" id="8446784at2759"/>
<evidence type="ECO:0000256" key="1">
    <source>
        <dbReference type="SAM" id="SignalP"/>
    </source>
</evidence>
<proteinExistence type="predicted"/>
<sequence length="202" mass="22112">MILLLLLGAFVSVGLADVVEETNGATYIMDLPTDTYSIEFEGYDETALELNLRKIDPPYGTIAITVGVVALIGCCCCCVQCCKVLASSVKTVSEPAVAPPEYSYEPAAPWQPSQRWIWMPPYPVPAYTHSNPLVQNPPAVNAANAEVPAPTVLSLSDDEPRFELKGMHFPLSLPLSSDPTYQHVYTSDKLNFKWKPSFTSNI</sequence>
<name>A0A9W2Y3P9_BETSP</name>
<feature type="chain" id="PRO_5040791142" evidence="1">
    <location>
        <begin position="17"/>
        <end position="202"/>
    </location>
</feature>
<dbReference type="RefSeq" id="XP_055368510.1">
    <property type="nucleotide sequence ID" value="XM_055512535.1"/>
</dbReference>
<keyword evidence="2" id="KW-1185">Reference proteome</keyword>
<keyword evidence="1" id="KW-0732">Signal</keyword>
<accession>A0A9W2Y3P9</accession>
<evidence type="ECO:0000313" key="2">
    <source>
        <dbReference type="Proteomes" id="UP000515150"/>
    </source>
</evidence>
<organism evidence="2 3">
    <name type="scientific">Betta splendens</name>
    <name type="common">Siamese fighting fish</name>
    <dbReference type="NCBI Taxonomy" id="158456"/>
    <lineage>
        <taxon>Eukaryota</taxon>
        <taxon>Metazoa</taxon>
        <taxon>Chordata</taxon>
        <taxon>Craniata</taxon>
        <taxon>Vertebrata</taxon>
        <taxon>Euteleostomi</taxon>
        <taxon>Actinopterygii</taxon>
        <taxon>Neopterygii</taxon>
        <taxon>Teleostei</taxon>
        <taxon>Neoteleostei</taxon>
        <taxon>Acanthomorphata</taxon>
        <taxon>Anabantaria</taxon>
        <taxon>Anabantiformes</taxon>
        <taxon>Anabantoidei</taxon>
        <taxon>Osphronemidae</taxon>
        <taxon>Betta</taxon>
    </lineage>
</organism>
<dbReference type="KEGG" id="bspl:129604764"/>
<dbReference type="GeneID" id="129604764"/>
<evidence type="ECO:0000313" key="3">
    <source>
        <dbReference type="RefSeq" id="XP_055368510.1"/>
    </source>
</evidence>
<protein>
    <submittedName>
        <fullName evidence="3">Uncharacterized protein LOC129604764</fullName>
    </submittedName>
</protein>
<feature type="signal peptide" evidence="1">
    <location>
        <begin position="1"/>
        <end position="16"/>
    </location>
</feature>
<reference evidence="3" key="1">
    <citation type="submission" date="2025-08" db="UniProtKB">
        <authorList>
            <consortium name="RefSeq"/>
        </authorList>
    </citation>
    <scope>IDENTIFICATION</scope>
</reference>
<dbReference type="Proteomes" id="UP000515150">
    <property type="component" value="Chromosome 10"/>
</dbReference>